<organism evidence="1 2">
    <name type="scientific">Williamwhitmania taraxaci</name>
    <dbReference type="NCBI Taxonomy" id="1640674"/>
    <lineage>
        <taxon>Bacteria</taxon>
        <taxon>Pseudomonadati</taxon>
        <taxon>Bacteroidota</taxon>
        <taxon>Bacteroidia</taxon>
        <taxon>Bacteroidales</taxon>
        <taxon>Williamwhitmaniaceae</taxon>
        <taxon>Williamwhitmania</taxon>
    </lineage>
</organism>
<dbReference type="OrthoDB" id="658622at2"/>
<reference evidence="1 2" key="1">
    <citation type="submission" date="2016-09" db="EMBL/GenBank/DDBJ databases">
        <authorList>
            <person name="Capua I."/>
            <person name="De Benedictis P."/>
            <person name="Joannis T."/>
            <person name="Lombin L.H."/>
            <person name="Cattoli G."/>
        </authorList>
    </citation>
    <scope>NUCLEOTIDE SEQUENCE [LARGE SCALE GENOMIC DNA]</scope>
    <source>
        <strain evidence="1 2">A7P-90m</strain>
    </source>
</reference>
<dbReference type="Gene3D" id="3.30.420.250">
    <property type="match status" value="1"/>
</dbReference>
<keyword evidence="2" id="KW-1185">Reference proteome</keyword>
<dbReference type="Pfam" id="PF12864">
    <property type="entry name" value="DUF3822"/>
    <property type="match status" value="1"/>
</dbReference>
<dbReference type="Proteomes" id="UP000199452">
    <property type="component" value="Unassembled WGS sequence"/>
</dbReference>
<gene>
    <name evidence="1" type="ORF">SAMN05216323_100762</name>
</gene>
<evidence type="ECO:0000313" key="1">
    <source>
        <dbReference type="EMBL" id="SDB89723.1"/>
    </source>
</evidence>
<dbReference type="CDD" id="cd24013">
    <property type="entry name" value="ASKHA_ATPase_BT3980-like"/>
    <property type="match status" value="1"/>
</dbReference>
<name>A0A1G6H6D9_9BACT</name>
<dbReference type="EMBL" id="FMYP01000007">
    <property type="protein sequence ID" value="SDB89723.1"/>
    <property type="molecule type" value="Genomic_DNA"/>
</dbReference>
<dbReference type="RefSeq" id="WP_092435776.1">
    <property type="nucleotide sequence ID" value="NZ_FMYP01000007.1"/>
</dbReference>
<accession>A0A1G6H6D9</accession>
<sequence length="281" mass="31722">MDNIEKVDETYDLNSINAYCLSIRISPDGFSFCIADKQQEKIVAFKQLQYANRPIGSEELAEAVYQLIIKEEHLPKEPAKVNVIYVTPNFTLVPTSLLLPEKAKEILSLTHAVDDLDEIHFSQTNIEDSTLVFSIPSAIVSKIKSIYPAARLMPQVTPFLSRLQQDHRDHACFVGVHINESFFDLSIFSNGKLLLLNAYTYESPSDVLYHIANALNAFQHSEVMISLAGATEERLAIIPALKKFYSNTINDPYIGDFTLSYKIEDRIQAQFANLFYSATCE</sequence>
<protein>
    <recommendedName>
        <fullName evidence="3">DUF3822 domain-containing protein</fullName>
    </recommendedName>
</protein>
<dbReference type="InterPro" id="IPR024213">
    <property type="entry name" value="DUF3822"/>
</dbReference>
<dbReference type="STRING" id="1640674.SAMN05216323_100762"/>
<dbReference type="AlphaFoldDB" id="A0A1G6H6D9"/>
<proteinExistence type="predicted"/>
<dbReference type="Gene3D" id="3.30.420.260">
    <property type="match status" value="1"/>
</dbReference>
<evidence type="ECO:0008006" key="3">
    <source>
        <dbReference type="Google" id="ProtNLM"/>
    </source>
</evidence>
<evidence type="ECO:0000313" key="2">
    <source>
        <dbReference type="Proteomes" id="UP000199452"/>
    </source>
</evidence>